<dbReference type="GO" id="GO:0016787">
    <property type="term" value="F:hydrolase activity"/>
    <property type="evidence" value="ECO:0007669"/>
    <property type="project" value="InterPro"/>
</dbReference>
<dbReference type="AlphaFoldDB" id="A0A7J3SMU5"/>
<proteinExistence type="predicted"/>
<dbReference type="InterPro" id="IPR004843">
    <property type="entry name" value="Calcineurin-like_PHP"/>
</dbReference>
<sequence>MVEVGELLLLPGIPAVLHKNTATAIIADLHLGFEDEMAEVGVYLPRRQLTKAIALIEELRNLGAKRLVINGDIKNSFNKLTFQEREEIIKFFGKAKDIYDDVVLVRGNHDNYVSIITEKMDVRLVPHLKLSEHIFIIHGHRESEEALRHKIIIIGHEHPSFNIRDEIGSVLKMPCFLRVPLKSRKKEILVLPAAGFYQSGNPISLSSEGYLSPLIRKYGDINMAVPIVIDTESRDLIEFPPLGAMEGLVRIDAGK</sequence>
<comment type="caution">
    <text evidence="2">The sequence shown here is derived from an EMBL/GenBank/DDBJ whole genome shotgun (WGS) entry which is preliminary data.</text>
</comment>
<dbReference type="Pfam" id="PF00149">
    <property type="entry name" value="Metallophos"/>
    <property type="match status" value="1"/>
</dbReference>
<dbReference type="PANTHER" id="PTHR39323">
    <property type="entry name" value="BLR1149 PROTEIN"/>
    <property type="match status" value="1"/>
</dbReference>
<dbReference type="PIRSF" id="PIRSF000887">
    <property type="entry name" value="Pesterase_MJ0037"/>
    <property type="match status" value="1"/>
</dbReference>
<protein>
    <submittedName>
        <fullName evidence="2">Metallophosphoesterase</fullName>
    </submittedName>
</protein>
<dbReference type="CDD" id="cd07391">
    <property type="entry name" value="MPP_PF1019"/>
    <property type="match status" value="1"/>
</dbReference>
<dbReference type="EMBL" id="DTLS01000152">
    <property type="protein sequence ID" value="HGZ60595.1"/>
    <property type="molecule type" value="Genomic_DNA"/>
</dbReference>
<evidence type="ECO:0000313" key="2">
    <source>
        <dbReference type="EMBL" id="HGZ60595.1"/>
    </source>
</evidence>
<dbReference type="InterPro" id="IPR004376">
    <property type="entry name" value="Pesterase_MJ0037"/>
</dbReference>
<gene>
    <name evidence="2" type="ORF">ENW83_05280</name>
</gene>
<dbReference type="Gene3D" id="3.60.21.10">
    <property type="match status" value="1"/>
</dbReference>
<reference evidence="2" key="1">
    <citation type="journal article" date="2020" name="mSystems">
        <title>Genome- and Community-Level Interaction Insights into Carbon Utilization and Element Cycling Functions of Hydrothermarchaeota in Hydrothermal Sediment.</title>
        <authorList>
            <person name="Zhou Z."/>
            <person name="Liu Y."/>
            <person name="Xu W."/>
            <person name="Pan J."/>
            <person name="Luo Z.H."/>
            <person name="Li M."/>
        </authorList>
    </citation>
    <scope>NUCLEOTIDE SEQUENCE [LARGE SCALE GENOMIC DNA]</scope>
    <source>
        <strain evidence="2">SpSt-885</strain>
    </source>
</reference>
<dbReference type="InterPro" id="IPR029052">
    <property type="entry name" value="Metallo-depent_PP-like"/>
</dbReference>
<dbReference type="SUPFAM" id="SSF56300">
    <property type="entry name" value="Metallo-dependent phosphatases"/>
    <property type="match status" value="1"/>
</dbReference>
<dbReference type="InterPro" id="IPR024173">
    <property type="entry name" value="Pesterase_MJ0037-like"/>
</dbReference>
<accession>A0A7J3SMU5</accession>
<organism evidence="2">
    <name type="scientific">Fervidicoccus fontis</name>
    <dbReference type="NCBI Taxonomy" id="683846"/>
    <lineage>
        <taxon>Archaea</taxon>
        <taxon>Thermoproteota</taxon>
        <taxon>Thermoprotei</taxon>
        <taxon>Fervidicoccales</taxon>
        <taxon>Fervidicoccaceae</taxon>
        <taxon>Fervidicoccus</taxon>
    </lineage>
</organism>
<dbReference type="PANTHER" id="PTHR39323:SF1">
    <property type="entry name" value="BLR1149 PROTEIN"/>
    <property type="match status" value="1"/>
</dbReference>
<name>A0A7J3SMU5_9CREN</name>
<evidence type="ECO:0000259" key="1">
    <source>
        <dbReference type="Pfam" id="PF00149"/>
    </source>
</evidence>
<feature type="domain" description="Calcineurin-like phosphoesterase" evidence="1">
    <location>
        <begin position="24"/>
        <end position="165"/>
    </location>
</feature>
<dbReference type="NCBIfam" id="TIGR00024">
    <property type="entry name" value="SbcD_rel_arch"/>
    <property type="match status" value="1"/>
</dbReference>